<dbReference type="InterPro" id="IPR014729">
    <property type="entry name" value="Rossmann-like_a/b/a_fold"/>
</dbReference>
<reference evidence="6" key="2">
    <citation type="submission" date="2024-10" db="UniProtKB">
        <authorList>
            <consortium name="EnsemblProtists"/>
        </authorList>
    </citation>
    <scope>IDENTIFICATION</scope>
</reference>
<dbReference type="PANTHER" id="PTHR45937:SF1">
    <property type="entry name" value="ASPARAGINE SYNTHETASE DOMAIN-CONTAINING PROTEIN 1"/>
    <property type="match status" value="1"/>
</dbReference>
<dbReference type="Pfam" id="PF00733">
    <property type="entry name" value="Asn_synthase"/>
    <property type="match status" value="1"/>
</dbReference>
<evidence type="ECO:0000313" key="6">
    <source>
        <dbReference type="EnsemblProtists" id="EOD13243"/>
    </source>
</evidence>
<sequence length="427" mass="45615">MGGYGRHRTAFKRGGWAGLGAELAADRARLWKRNLGRDDRVVSDHGREARYPFLDEEVVATLAATPLHLLCDPRRPPGVGDKLVLRLLARSIGLSRCASLQKRAIQFGTRIANKNVSGTALLSPDIALDELVHPNAALTAAEAASPAAAAPPRGKPRESLAKPTKRRAGGRLAAKSAAAAAAVAAVAAYARLPEGAPRGPLTALPLSRVSGRVSRGATLAAFETLHPDGLAVKPVSWVVGEEGLSMLLGAGTVEERLLRLGFEKRWIERRRAAGEAFRLALFPAEAAEPATWDGVFNVVRETFPEAAPKVLARAGELRALPFAELQARATAGYLRGASYFEVNEAAMAGASEDSRYLSTARLASEQCEGRVEEVRGWLYHVLGLSDLFDGAGSTVLPDGRRGVGEFLIRNRRVADFGEAFAWVELTP</sequence>
<dbReference type="GeneID" id="17259386"/>
<dbReference type="STRING" id="2903.R1BSY4"/>
<dbReference type="CDD" id="cd01991">
    <property type="entry name" value="Asn_synthase_B_C"/>
    <property type="match status" value="1"/>
</dbReference>
<accession>A0A0D3IPQ8</accession>
<proteinExistence type="predicted"/>
<dbReference type="Proteomes" id="UP000013827">
    <property type="component" value="Unassembled WGS sequence"/>
</dbReference>
<feature type="domain" description="Asparagine synthetase" evidence="5">
    <location>
        <begin position="15"/>
        <end position="92"/>
    </location>
</feature>
<name>A0A0D3IPQ8_EMIH1</name>
<evidence type="ECO:0000256" key="2">
    <source>
        <dbReference type="ARBA" id="ARBA00022888"/>
    </source>
</evidence>
<dbReference type="InterPro" id="IPR001962">
    <property type="entry name" value="Asn_synthase"/>
</dbReference>
<evidence type="ECO:0000256" key="3">
    <source>
        <dbReference type="ARBA" id="ARBA00022962"/>
    </source>
</evidence>
<keyword evidence="2" id="KW-0061">Asparagine biosynthesis</keyword>
<evidence type="ECO:0000256" key="4">
    <source>
        <dbReference type="SAM" id="MobiDB-lite"/>
    </source>
</evidence>
<reference evidence="7" key="1">
    <citation type="journal article" date="2013" name="Nature">
        <title>Pan genome of the phytoplankton Emiliania underpins its global distribution.</title>
        <authorList>
            <person name="Read B.A."/>
            <person name="Kegel J."/>
            <person name="Klute M.J."/>
            <person name="Kuo A."/>
            <person name="Lefebvre S.C."/>
            <person name="Maumus F."/>
            <person name="Mayer C."/>
            <person name="Miller J."/>
            <person name="Monier A."/>
            <person name="Salamov A."/>
            <person name="Young J."/>
            <person name="Aguilar M."/>
            <person name="Claverie J.M."/>
            <person name="Frickenhaus S."/>
            <person name="Gonzalez K."/>
            <person name="Herman E.K."/>
            <person name="Lin Y.C."/>
            <person name="Napier J."/>
            <person name="Ogata H."/>
            <person name="Sarno A.F."/>
            <person name="Shmutz J."/>
            <person name="Schroeder D."/>
            <person name="de Vargas C."/>
            <person name="Verret F."/>
            <person name="von Dassow P."/>
            <person name="Valentin K."/>
            <person name="Van de Peer Y."/>
            <person name="Wheeler G."/>
            <person name="Dacks J.B."/>
            <person name="Delwiche C.F."/>
            <person name="Dyhrman S.T."/>
            <person name="Glockner G."/>
            <person name="John U."/>
            <person name="Richards T."/>
            <person name="Worden A.Z."/>
            <person name="Zhang X."/>
            <person name="Grigoriev I.V."/>
            <person name="Allen A.E."/>
            <person name="Bidle K."/>
            <person name="Borodovsky M."/>
            <person name="Bowler C."/>
            <person name="Brownlee C."/>
            <person name="Cock J.M."/>
            <person name="Elias M."/>
            <person name="Gladyshev V.N."/>
            <person name="Groth M."/>
            <person name="Guda C."/>
            <person name="Hadaegh A."/>
            <person name="Iglesias-Rodriguez M.D."/>
            <person name="Jenkins J."/>
            <person name="Jones B.M."/>
            <person name="Lawson T."/>
            <person name="Leese F."/>
            <person name="Lindquist E."/>
            <person name="Lobanov A."/>
            <person name="Lomsadze A."/>
            <person name="Malik S.B."/>
            <person name="Marsh M.E."/>
            <person name="Mackinder L."/>
            <person name="Mock T."/>
            <person name="Mueller-Roeber B."/>
            <person name="Pagarete A."/>
            <person name="Parker M."/>
            <person name="Probert I."/>
            <person name="Quesneville H."/>
            <person name="Raines C."/>
            <person name="Rensing S.A."/>
            <person name="Riano-Pachon D.M."/>
            <person name="Richier S."/>
            <person name="Rokitta S."/>
            <person name="Shiraiwa Y."/>
            <person name="Soanes D.M."/>
            <person name="van der Giezen M."/>
            <person name="Wahlund T.M."/>
            <person name="Williams B."/>
            <person name="Wilson W."/>
            <person name="Wolfe G."/>
            <person name="Wurch L.L."/>
        </authorList>
    </citation>
    <scope>NUCLEOTIDE SEQUENCE</scope>
</reference>
<evidence type="ECO:0000256" key="1">
    <source>
        <dbReference type="ARBA" id="ARBA00022605"/>
    </source>
</evidence>
<feature type="compositionally biased region" description="Low complexity" evidence="4">
    <location>
        <begin position="143"/>
        <end position="152"/>
    </location>
</feature>
<keyword evidence="3" id="KW-0315">Glutamine amidotransferase</keyword>
<dbReference type="AlphaFoldDB" id="A0A0D3IPQ8"/>
<dbReference type="PaxDb" id="2903-EOD13243"/>
<dbReference type="PANTHER" id="PTHR45937">
    <property type="entry name" value="ASPARAGINE SYNTHETASE DOMAIN-CONTAINING PROTEIN 1"/>
    <property type="match status" value="1"/>
</dbReference>
<evidence type="ECO:0000313" key="7">
    <source>
        <dbReference type="Proteomes" id="UP000013827"/>
    </source>
</evidence>
<keyword evidence="1" id="KW-0028">Amino-acid biosynthesis</keyword>
<keyword evidence="7" id="KW-1185">Reference proteome</keyword>
<dbReference type="GO" id="GO:0006529">
    <property type="term" value="P:asparagine biosynthetic process"/>
    <property type="evidence" value="ECO:0007669"/>
    <property type="project" value="UniProtKB-KW"/>
</dbReference>
<dbReference type="SUPFAM" id="SSF52402">
    <property type="entry name" value="Adenine nucleotide alpha hydrolases-like"/>
    <property type="match status" value="1"/>
</dbReference>
<dbReference type="EnsemblProtists" id="EOD13243">
    <property type="protein sequence ID" value="EOD13243"/>
    <property type="gene ID" value="EMIHUDRAFT_445897"/>
</dbReference>
<dbReference type="GO" id="GO:0004066">
    <property type="term" value="F:asparagine synthase (glutamine-hydrolyzing) activity"/>
    <property type="evidence" value="ECO:0007669"/>
    <property type="project" value="InterPro"/>
</dbReference>
<evidence type="ECO:0000259" key="5">
    <source>
        <dbReference type="Pfam" id="PF00733"/>
    </source>
</evidence>
<protein>
    <recommendedName>
        <fullName evidence="5">Asparagine synthetase domain-containing protein</fullName>
    </recommendedName>
</protein>
<dbReference type="KEGG" id="ehx:EMIHUDRAFT_445897"/>
<feature type="region of interest" description="Disordered" evidence="4">
    <location>
        <begin position="143"/>
        <end position="168"/>
    </location>
</feature>
<dbReference type="RefSeq" id="XP_005765672.1">
    <property type="nucleotide sequence ID" value="XM_005765615.1"/>
</dbReference>
<dbReference type="InterPro" id="IPR051857">
    <property type="entry name" value="Asn_synthetase_domain"/>
</dbReference>
<dbReference type="Gene3D" id="3.40.50.620">
    <property type="entry name" value="HUPs"/>
    <property type="match status" value="1"/>
</dbReference>
<organism evidence="6 7">
    <name type="scientific">Emiliania huxleyi (strain CCMP1516)</name>
    <dbReference type="NCBI Taxonomy" id="280463"/>
    <lineage>
        <taxon>Eukaryota</taxon>
        <taxon>Haptista</taxon>
        <taxon>Haptophyta</taxon>
        <taxon>Prymnesiophyceae</taxon>
        <taxon>Isochrysidales</taxon>
        <taxon>Noelaerhabdaceae</taxon>
        <taxon>Emiliania</taxon>
    </lineage>
</organism>
<dbReference type="HOGENOM" id="CLU_643167_0_0_1"/>
<dbReference type="eggNOG" id="KOG0573">
    <property type="taxonomic scope" value="Eukaryota"/>
</dbReference>